<dbReference type="PANTHER" id="PTHR14069">
    <property type="entry name" value="FILENSIN"/>
    <property type="match status" value="1"/>
</dbReference>
<dbReference type="InterPro" id="IPR042358">
    <property type="entry name" value="BFSP1"/>
</dbReference>
<comment type="subcellular location">
    <subcellularLocation>
        <location evidence="1">Cytoplasm</location>
        <location evidence="1">Cytoskeleton</location>
    </subcellularLocation>
</comment>
<feature type="compositionally biased region" description="Pro residues" evidence="6">
    <location>
        <begin position="495"/>
        <end position="509"/>
    </location>
</feature>
<feature type="region of interest" description="Disordered" evidence="6">
    <location>
        <begin position="420"/>
        <end position="531"/>
    </location>
</feature>
<feature type="region of interest" description="Disordered" evidence="6">
    <location>
        <begin position="323"/>
        <end position="354"/>
    </location>
</feature>
<name>A0A452VL60_URSMA</name>
<feature type="compositionally biased region" description="Basic and acidic residues" evidence="6">
    <location>
        <begin position="476"/>
        <end position="491"/>
    </location>
</feature>
<keyword evidence="2" id="KW-0963">Cytoplasm</keyword>
<dbReference type="GO" id="GO:0070307">
    <property type="term" value="P:lens fiber cell development"/>
    <property type="evidence" value="ECO:0007669"/>
    <property type="project" value="Ensembl"/>
</dbReference>
<dbReference type="Ensembl" id="ENSUMAT00000040884.1">
    <property type="protein sequence ID" value="ENSUMAP00000034565.1"/>
    <property type="gene ID" value="ENSUMAG00000024882.1"/>
</dbReference>
<dbReference type="AlphaFoldDB" id="A0A452VL60"/>
<keyword evidence="5" id="KW-0175">Coiled coil</keyword>
<keyword evidence="4" id="KW-0206">Cytoskeleton</keyword>
<evidence type="ECO:0000256" key="2">
    <source>
        <dbReference type="ARBA" id="ARBA00022490"/>
    </source>
</evidence>
<dbReference type="OMA" id="IQTTPRV"/>
<dbReference type="GO" id="GO:0048469">
    <property type="term" value="P:cell maturation"/>
    <property type="evidence" value="ECO:0007669"/>
    <property type="project" value="Ensembl"/>
</dbReference>
<keyword evidence="3" id="KW-0597">Phosphoprotein</keyword>
<evidence type="ECO:0000256" key="4">
    <source>
        <dbReference type="ARBA" id="ARBA00023212"/>
    </source>
</evidence>
<dbReference type="GO" id="GO:0005212">
    <property type="term" value="F:structural constituent of eye lens"/>
    <property type="evidence" value="ECO:0007669"/>
    <property type="project" value="Ensembl"/>
</dbReference>
<feature type="coiled-coil region" evidence="5">
    <location>
        <begin position="177"/>
        <end position="211"/>
    </location>
</feature>
<evidence type="ECO:0000313" key="7">
    <source>
        <dbReference type="Ensembl" id="ENSUMAP00000034565"/>
    </source>
</evidence>
<dbReference type="GO" id="GO:0005737">
    <property type="term" value="C:cytoplasm"/>
    <property type="evidence" value="ECO:0007669"/>
    <property type="project" value="Ensembl"/>
</dbReference>
<dbReference type="GO" id="GO:0045109">
    <property type="term" value="P:intermediate filament organization"/>
    <property type="evidence" value="ECO:0007669"/>
    <property type="project" value="Ensembl"/>
</dbReference>
<gene>
    <name evidence="7" type="primary">BFSP1</name>
</gene>
<reference evidence="7" key="1">
    <citation type="submission" date="2019-03" db="UniProtKB">
        <authorList>
            <consortium name="Ensembl"/>
        </authorList>
    </citation>
    <scope>IDENTIFICATION</scope>
</reference>
<evidence type="ECO:0000256" key="6">
    <source>
        <dbReference type="SAM" id="MobiDB-lite"/>
    </source>
</evidence>
<dbReference type="GeneTree" id="ENSGT00390000016976"/>
<protein>
    <submittedName>
        <fullName evidence="7">Beaded filament structural protein 1</fullName>
    </submittedName>
</protein>
<evidence type="ECO:0000256" key="5">
    <source>
        <dbReference type="SAM" id="Coils"/>
    </source>
</evidence>
<dbReference type="GO" id="GO:0005886">
    <property type="term" value="C:plasma membrane"/>
    <property type="evidence" value="ECO:0007669"/>
    <property type="project" value="Ensembl"/>
</dbReference>
<accession>A0A452VL60</accession>
<proteinExistence type="predicted"/>
<organism evidence="7">
    <name type="scientific">Ursus maritimus</name>
    <name type="common">Polar bear</name>
    <name type="synonym">Thalarctos maritimus</name>
    <dbReference type="NCBI Taxonomy" id="29073"/>
    <lineage>
        <taxon>Eukaryota</taxon>
        <taxon>Metazoa</taxon>
        <taxon>Chordata</taxon>
        <taxon>Craniata</taxon>
        <taxon>Vertebrata</taxon>
        <taxon>Euteleostomi</taxon>
        <taxon>Mammalia</taxon>
        <taxon>Eutheria</taxon>
        <taxon>Laurasiatheria</taxon>
        <taxon>Carnivora</taxon>
        <taxon>Caniformia</taxon>
        <taxon>Ursidae</taxon>
        <taxon>Ursus</taxon>
    </lineage>
</organism>
<evidence type="ECO:0000256" key="3">
    <source>
        <dbReference type="ARBA" id="ARBA00022553"/>
    </source>
</evidence>
<evidence type="ECO:0000256" key="1">
    <source>
        <dbReference type="ARBA" id="ARBA00004245"/>
    </source>
</evidence>
<feature type="coiled-coil region" evidence="5">
    <location>
        <begin position="87"/>
        <end position="121"/>
    </location>
</feature>
<dbReference type="GO" id="GO:0005882">
    <property type="term" value="C:intermediate filament"/>
    <property type="evidence" value="ECO:0007669"/>
    <property type="project" value="Ensembl"/>
</dbReference>
<dbReference type="PANTHER" id="PTHR14069:SF0">
    <property type="entry name" value="FILENSIN"/>
    <property type="match status" value="1"/>
</dbReference>
<sequence length="575" mass="63544">MFHGQDGGKDAEGHTHTISYQRYLEPATDLCLHPIGQDLVTWSHLAAWKAGKCSFPSRQPSVQLLLMCPICRYENECECQLLLKQMLERLNKEADEALLHNLRLQIEAQFLQDDISAAKDRYKKNLLEIQTYVTILQQIVQTTPQASAITSGMREVRIGSSAGEVGWLSSQLCLYAHECYDDEIQLYNEQIETLRKEIEEAERSLERSSYDCRQLVVAQQTLKNELERYHRIIENEGNRLSSAFIETPVTLFTPSHGTSLSSWLGGKDLTRAVQDIATAKPRQKGLPKNIPRKKEIIAKDKADSSLEDIPLQGPEDTKLVQVVPEEEGESQLESRGDEASPPTPEGVPEDVPDGGQISKAFGKLFKKVKEKVKSPKEPELPADLYTKGRYVLVSGDASYVDPGFCSSSIPAKGGVVISIEDGSLHRDGPAEPSPEQPGPLLENGQGDLPGKEGGQPPDQHTADEEDEISAEGLKGPGEKQEDRKEDEESRKPCPVVTPGPEGPSPPPSQRPGSEGHGARSSSPQERSAPRTLAYEKVEVMESIEKFSTESIQTYEETAVIVETMIEKTKANKKKS</sequence>